<dbReference type="InterPro" id="IPR023406">
    <property type="entry name" value="Topo_IA_AS"/>
</dbReference>
<keyword evidence="6 11" id="KW-0863">Zinc-finger</keyword>
<dbReference type="SUPFAM" id="SSF56712">
    <property type="entry name" value="Prokaryotic type I DNA topoisomerase"/>
    <property type="match status" value="1"/>
</dbReference>
<feature type="domain" description="Toprim" evidence="15">
    <location>
        <begin position="2"/>
        <end position="144"/>
    </location>
</feature>
<evidence type="ECO:0000256" key="6">
    <source>
        <dbReference type="ARBA" id="ARBA00022771"/>
    </source>
</evidence>
<evidence type="ECO:0000256" key="13">
    <source>
        <dbReference type="SAM" id="MobiDB-lite"/>
    </source>
</evidence>
<keyword evidence="10 12" id="KW-0413">Isomerase</keyword>
<dbReference type="InterPro" id="IPR013826">
    <property type="entry name" value="Topo_IA_cen_sub3"/>
</dbReference>
<evidence type="ECO:0000256" key="4">
    <source>
        <dbReference type="ARBA" id="ARBA00022664"/>
    </source>
</evidence>
<feature type="compositionally biased region" description="Low complexity" evidence="13">
    <location>
        <begin position="1077"/>
        <end position="1092"/>
    </location>
</feature>
<dbReference type="InterPro" id="IPR036875">
    <property type="entry name" value="Znf_CCHC_sf"/>
</dbReference>
<evidence type="ECO:0000313" key="19">
    <source>
        <dbReference type="Proteomes" id="UP000308199"/>
    </source>
</evidence>
<keyword evidence="8 12" id="KW-0799">Topoisomerase</keyword>
<name>A0A4S4KV41_9AGAM</name>
<dbReference type="GO" id="GO:0003677">
    <property type="term" value="F:DNA binding"/>
    <property type="evidence" value="ECO:0007669"/>
    <property type="project" value="UniProtKB-KW"/>
</dbReference>
<keyword evidence="4" id="KW-0507">mRNA processing</keyword>
<feature type="compositionally biased region" description="Gly residues" evidence="13">
    <location>
        <begin position="623"/>
        <end position="679"/>
    </location>
</feature>
<comment type="function">
    <text evidence="12">Introduces a single-strand break via transesterification at a target site in duplex DNA. Releases the supercoiling and torsional tension of DNA introduced during the DNA replication and transcription by transiently cleaving and rejoining one strand of the DNA duplex. The scissile phosphodiester is attacked by the catalytic tyrosine of the enzyme, resulting in the formation of a DNA-(5'-phosphotyrosyl)-enzyme intermediate and the expulsion of a 3'-OH DNA strand.</text>
</comment>
<feature type="compositionally biased region" description="Low complexity" evidence="13">
    <location>
        <begin position="726"/>
        <end position="745"/>
    </location>
</feature>
<dbReference type="Proteomes" id="UP000308199">
    <property type="component" value="Unassembled WGS sequence"/>
</dbReference>
<feature type="region of interest" description="Disordered" evidence="13">
    <location>
        <begin position="621"/>
        <end position="754"/>
    </location>
</feature>
<comment type="catalytic activity">
    <reaction evidence="1 12">
        <text>ATP-independent breakage of single-stranded DNA, followed by passage and rejoining.</text>
        <dbReference type="EC" id="5.6.2.1"/>
    </reaction>
</comment>
<evidence type="ECO:0000256" key="3">
    <source>
        <dbReference type="ARBA" id="ARBA00012891"/>
    </source>
</evidence>
<evidence type="ECO:0000259" key="16">
    <source>
        <dbReference type="PROSITE" id="PS51999"/>
    </source>
</evidence>
<protein>
    <recommendedName>
        <fullName evidence="3 12">DNA topoisomerase</fullName>
        <ecNumber evidence="3 12">5.6.2.1</ecNumber>
    </recommendedName>
</protein>
<keyword evidence="7" id="KW-0862">Zinc</keyword>
<dbReference type="CDD" id="cd00186">
    <property type="entry name" value="TOP1Ac"/>
    <property type="match status" value="1"/>
</dbReference>
<dbReference type="InterPro" id="IPR013825">
    <property type="entry name" value="Topo_IA_cen_sub2"/>
</dbReference>
<dbReference type="PROSITE" id="PS50880">
    <property type="entry name" value="TOPRIM"/>
    <property type="match status" value="1"/>
</dbReference>
<feature type="compositionally biased region" description="Basic residues" evidence="13">
    <location>
        <begin position="681"/>
        <end position="690"/>
    </location>
</feature>
<dbReference type="InterPro" id="IPR003602">
    <property type="entry name" value="Topo_IA_DNA-bd_dom"/>
</dbReference>
<dbReference type="PROSITE" id="PS51999">
    <property type="entry name" value="ZF_GRF"/>
    <property type="match status" value="2"/>
</dbReference>
<dbReference type="PANTHER" id="PTHR11390:SF21">
    <property type="entry name" value="DNA TOPOISOMERASE 3-ALPHA"/>
    <property type="match status" value="1"/>
</dbReference>
<evidence type="ECO:0000256" key="7">
    <source>
        <dbReference type="ARBA" id="ARBA00022833"/>
    </source>
</evidence>
<evidence type="ECO:0000256" key="10">
    <source>
        <dbReference type="ARBA" id="ARBA00023235"/>
    </source>
</evidence>
<evidence type="ECO:0000259" key="14">
    <source>
        <dbReference type="PROSITE" id="PS50158"/>
    </source>
</evidence>
<dbReference type="InterPro" id="IPR019315">
    <property type="entry name" value="MMTA2_N"/>
</dbReference>
<dbReference type="GO" id="GO:0031422">
    <property type="term" value="C:RecQ family helicase-topoisomerase III complex"/>
    <property type="evidence" value="ECO:0007669"/>
    <property type="project" value="TreeGrafter"/>
</dbReference>
<evidence type="ECO:0000256" key="11">
    <source>
        <dbReference type="PROSITE-ProRule" id="PRU00047"/>
    </source>
</evidence>
<dbReference type="InterPro" id="IPR013824">
    <property type="entry name" value="Topo_IA_cen_sub1"/>
</dbReference>
<dbReference type="GO" id="GO:0006310">
    <property type="term" value="P:DNA recombination"/>
    <property type="evidence" value="ECO:0007669"/>
    <property type="project" value="TreeGrafter"/>
</dbReference>
<evidence type="ECO:0000256" key="9">
    <source>
        <dbReference type="ARBA" id="ARBA00023125"/>
    </source>
</evidence>
<gene>
    <name evidence="18" type="ORF">EW145_g6782</name>
</gene>
<dbReference type="Pfam" id="PF10159">
    <property type="entry name" value="MMtag"/>
    <property type="match status" value="1"/>
</dbReference>
<dbReference type="SMART" id="SM00437">
    <property type="entry name" value="TOP1Ac"/>
    <property type="match status" value="1"/>
</dbReference>
<dbReference type="Pfam" id="PF01131">
    <property type="entry name" value="Topoisom_bac"/>
    <property type="match status" value="1"/>
</dbReference>
<keyword evidence="5" id="KW-0479">Metal-binding</keyword>
<proteinExistence type="inferred from homology"/>
<dbReference type="Gene3D" id="1.10.460.10">
    <property type="entry name" value="Topoisomerase I, domain 2"/>
    <property type="match status" value="1"/>
</dbReference>
<dbReference type="PANTHER" id="PTHR11390">
    <property type="entry name" value="PROKARYOTIC DNA TOPOISOMERASE"/>
    <property type="match status" value="1"/>
</dbReference>
<dbReference type="InterPro" id="IPR010666">
    <property type="entry name" value="Znf_GRF"/>
</dbReference>
<dbReference type="GO" id="GO:0005634">
    <property type="term" value="C:nucleus"/>
    <property type="evidence" value="ECO:0007669"/>
    <property type="project" value="TreeGrafter"/>
</dbReference>
<dbReference type="Gene3D" id="4.10.60.10">
    <property type="entry name" value="Zinc finger, CCHC-type"/>
    <property type="match status" value="2"/>
</dbReference>
<feature type="compositionally biased region" description="Pro residues" evidence="13">
    <location>
        <begin position="711"/>
        <end position="721"/>
    </location>
</feature>
<feature type="domain" description="GRF-type" evidence="16">
    <location>
        <begin position="841"/>
        <end position="883"/>
    </location>
</feature>
<accession>A0A4S4KV41</accession>
<comment type="similarity">
    <text evidence="2 12">Belongs to the type IA topoisomerase family.</text>
</comment>
<dbReference type="Gene3D" id="3.40.50.140">
    <property type="match status" value="1"/>
</dbReference>
<dbReference type="GO" id="GO:0003917">
    <property type="term" value="F:DNA topoisomerase type I (single strand cut, ATP-independent) activity"/>
    <property type="evidence" value="ECO:0007669"/>
    <property type="project" value="UniProtKB-EC"/>
</dbReference>
<dbReference type="EC" id="5.6.2.1" evidence="3 12"/>
<dbReference type="Gene3D" id="2.70.20.10">
    <property type="entry name" value="Topoisomerase I, domain 3"/>
    <property type="match status" value="1"/>
</dbReference>
<dbReference type="InterPro" id="IPR023405">
    <property type="entry name" value="Topo_IA_core_domain"/>
</dbReference>
<dbReference type="InterPro" id="IPR000380">
    <property type="entry name" value="Topo_IA"/>
</dbReference>
<dbReference type="SMART" id="SM00493">
    <property type="entry name" value="TOPRIM"/>
    <property type="match status" value="1"/>
</dbReference>
<dbReference type="InterPro" id="IPR006171">
    <property type="entry name" value="TOPRIM_dom"/>
</dbReference>
<dbReference type="FunFam" id="3.40.50.140:FF:000005">
    <property type="entry name" value="DNA topoisomerase"/>
    <property type="match status" value="1"/>
</dbReference>
<evidence type="ECO:0000256" key="5">
    <source>
        <dbReference type="ARBA" id="ARBA00022723"/>
    </source>
</evidence>
<dbReference type="OrthoDB" id="430051at2759"/>
<dbReference type="InterPro" id="IPR013497">
    <property type="entry name" value="Topo_IA_cen"/>
</dbReference>
<dbReference type="CDD" id="cd03362">
    <property type="entry name" value="TOPRIM_TopoIA_TopoIII"/>
    <property type="match status" value="1"/>
</dbReference>
<feature type="domain" description="GRF-type" evidence="16">
    <location>
        <begin position="757"/>
        <end position="797"/>
    </location>
</feature>
<dbReference type="InterPro" id="IPR034144">
    <property type="entry name" value="TOPRIM_TopoIII"/>
</dbReference>
<dbReference type="FunFam" id="1.10.290.10:FF:000001">
    <property type="entry name" value="DNA topoisomerase"/>
    <property type="match status" value="1"/>
</dbReference>
<dbReference type="GO" id="GO:0008270">
    <property type="term" value="F:zinc ion binding"/>
    <property type="evidence" value="ECO:0007669"/>
    <property type="project" value="UniProtKB-KW"/>
</dbReference>
<dbReference type="EMBL" id="SGPK01000558">
    <property type="protein sequence ID" value="THH02191.1"/>
    <property type="molecule type" value="Genomic_DNA"/>
</dbReference>
<feature type="domain" description="CCHC-type" evidence="14">
    <location>
        <begin position="951"/>
        <end position="966"/>
    </location>
</feature>
<dbReference type="PRINTS" id="PR00417">
    <property type="entry name" value="PRTPISMRASEI"/>
</dbReference>
<dbReference type="InterPro" id="IPR001878">
    <property type="entry name" value="Znf_CCHC"/>
</dbReference>
<feature type="domain" description="Topo IA-type catalytic" evidence="17">
    <location>
        <begin position="162"/>
        <end position="598"/>
    </location>
</feature>
<comment type="caution">
    <text evidence="18">The sequence shown here is derived from an EMBL/GenBank/DDBJ whole genome shotgun (WGS) entry which is preliminary data.</text>
</comment>
<evidence type="ECO:0000256" key="1">
    <source>
        <dbReference type="ARBA" id="ARBA00000213"/>
    </source>
</evidence>
<dbReference type="PROSITE" id="PS50158">
    <property type="entry name" value="ZF_CCHC"/>
    <property type="match status" value="2"/>
</dbReference>
<evidence type="ECO:0000256" key="2">
    <source>
        <dbReference type="ARBA" id="ARBA00009446"/>
    </source>
</evidence>
<dbReference type="Pfam" id="PF01751">
    <property type="entry name" value="Toprim"/>
    <property type="match status" value="1"/>
</dbReference>
<evidence type="ECO:0000256" key="8">
    <source>
        <dbReference type="ARBA" id="ARBA00023029"/>
    </source>
</evidence>
<sequence length="1145" mass="124696">MRVLCVAEKPSIARSITGILSGGQYETRTTRNKFIKNFDFDYPQTRAMFTVTAVSGHLMEHDFDDAHRAWSACDPFALFDAPVEARVAPGSKTIEENLRAEARHADELMIWTDCDREGENIGAEVARVCRKANARIRVTRARFSAIIPQQIHNAAQHPIALDQAQVDAVEARTVLDLRLGAAFTRMQTLALQRRFGQIQDAGTPVSYGPCQFPTLGFVVSRYEQVQSFAPETFWYIYLSLSRRGSAEKGKRTEEETTEFSWRRVRLFDFTVSLAIYELVLSNPSARVTKLTSKETKKWKPLPLTTVELQKAGSRLLRLAPKKVLDVAEKLYQQGFLSYPRTETDQYDPQFDFMTLIGKQTVDPAWGAFAAQLQGGGFNAPRRGQKNDKAHPPIHPTNYAGNLVGDEKKVYEFVTRRFLASCSKDAEGQETSVEVLCGGEYFSASGLIVIVRNYLEVYTYDKWTGRYLPHFEEGEEFMPSVCELREGQTSRPNLLTEADLVGLMDKNGIGTDATIAQHIQTVVDRGYVLERMEGATKYLVPSTLGIGLVEGYNEIGFDKSLSKPHLRRDTERAMVEVCERTKSKNDMLAQSIDQYKEVFIKARREFNKVVTSVSKYIEGEGRQEGGGAAARGGPGNRPARGGGRGGGRGGDGGGGNGGGDAGGGRGAGGGGGGPPYGGSGAPRKRGRPPKRRNVDSDDEIIDMDGPTFVPRPQVPAPLPPAKKPVFRTASSTAPRSRARSTAEAPPDSSSGSPIDVKCRCNVSAGERTVVKEGPNTGRRFWKCGNTDQCDFFEWMDGPSHSTTSSMAPRSAAPQRSYADSNVMRNASNDNRLTAPAPPLRRCRCDLTAVLKTVAREGPNLGRKFWMCSNSERAVCGYFEWDEDSTPGLGTSRNMNASADAGGAGGGQTGECYKCGEQGHWASSCPNGGGQGGGNDTTDMGSNVTGKSSSTACFKCGEEGHYSSSCTNAPKMNSRTNSRDAPSYGSCFKCGEEGHFSNVQTHTHTHTQHYLGHSINAPTGRWQKNKDVHWYNRDVKNDEDERQAEIRRIKEAEEEAMAQALGFTPVVKSTDGAPTAVTAQASPRAGPSAAGNAADADELRRTEKTSAHAIELADTTATDDLLDIALAPSCHRHEGHCGIALNTPAEI</sequence>
<dbReference type="Pfam" id="PF06839">
    <property type="entry name" value="Zn_ribbon_GRF"/>
    <property type="match status" value="2"/>
</dbReference>
<evidence type="ECO:0000256" key="12">
    <source>
        <dbReference type="RuleBase" id="RU362092"/>
    </source>
</evidence>
<reference evidence="18 19" key="1">
    <citation type="submission" date="2019-02" db="EMBL/GenBank/DDBJ databases">
        <title>Genome sequencing of the rare red list fungi Phellinidium pouzarii.</title>
        <authorList>
            <person name="Buettner E."/>
            <person name="Kellner H."/>
        </authorList>
    </citation>
    <scope>NUCLEOTIDE SEQUENCE [LARGE SCALE GENOMIC DNA]</scope>
    <source>
        <strain evidence="18 19">DSM 108285</strain>
    </source>
</reference>
<dbReference type="GO" id="GO:0006281">
    <property type="term" value="P:DNA repair"/>
    <property type="evidence" value="ECO:0007669"/>
    <property type="project" value="TreeGrafter"/>
</dbReference>
<keyword evidence="9 12" id="KW-0238">DNA-binding</keyword>
<dbReference type="GO" id="GO:0006397">
    <property type="term" value="P:mRNA processing"/>
    <property type="evidence" value="ECO:0007669"/>
    <property type="project" value="UniProtKB-KW"/>
</dbReference>
<dbReference type="AlphaFoldDB" id="A0A4S4KV41"/>
<dbReference type="PROSITE" id="PS52039">
    <property type="entry name" value="TOPO_IA_2"/>
    <property type="match status" value="1"/>
</dbReference>
<keyword evidence="19" id="KW-1185">Reference proteome</keyword>
<dbReference type="Pfam" id="PF00098">
    <property type="entry name" value="zf-CCHC"/>
    <property type="match status" value="2"/>
</dbReference>
<dbReference type="SMART" id="SM00343">
    <property type="entry name" value="ZnF_C2HC"/>
    <property type="match status" value="3"/>
</dbReference>
<evidence type="ECO:0000259" key="17">
    <source>
        <dbReference type="PROSITE" id="PS52039"/>
    </source>
</evidence>
<dbReference type="SUPFAM" id="SSF57756">
    <property type="entry name" value="Retrovirus zinc finger-like domains"/>
    <property type="match status" value="1"/>
</dbReference>
<evidence type="ECO:0000313" key="18">
    <source>
        <dbReference type="EMBL" id="THH02191.1"/>
    </source>
</evidence>
<dbReference type="PROSITE" id="PS00396">
    <property type="entry name" value="TOPO_IA_1"/>
    <property type="match status" value="1"/>
</dbReference>
<evidence type="ECO:0000259" key="15">
    <source>
        <dbReference type="PROSITE" id="PS50880"/>
    </source>
</evidence>
<feature type="region of interest" description="Disordered" evidence="13">
    <location>
        <begin position="1076"/>
        <end position="1103"/>
    </location>
</feature>
<feature type="domain" description="CCHC-type" evidence="14">
    <location>
        <begin position="910"/>
        <end position="925"/>
    </location>
</feature>
<organism evidence="18 19">
    <name type="scientific">Phellinidium pouzarii</name>
    <dbReference type="NCBI Taxonomy" id="167371"/>
    <lineage>
        <taxon>Eukaryota</taxon>
        <taxon>Fungi</taxon>
        <taxon>Dikarya</taxon>
        <taxon>Basidiomycota</taxon>
        <taxon>Agaricomycotina</taxon>
        <taxon>Agaricomycetes</taxon>
        <taxon>Hymenochaetales</taxon>
        <taxon>Hymenochaetaceae</taxon>
        <taxon>Phellinidium</taxon>
    </lineage>
</organism>
<dbReference type="Gene3D" id="1.10.290.10">
    <property type="entry name" value="Topoisomerase I, domain 4"/>
    <property type="match status" value="1"/>
</dbReference>
<dbReference type="InterPro" id="IPR003601">
    <property type="entry name" value="Topo_IA_2"/>
</dbReference>
<dbReference type="SMART" id="SM00436">
    <property type="entry name" value="TOP1Bc"/>
    <property type="match status" value="1"/>
</dbReference>
<dbReference type="GO" id="GO:0006265">
    <property type="term" value="P:DNA topological change"/>
    <property type="evidence" value="ECO:0007669"/>
    <property type="project" value="InterPro"/>
</dbReference>